<comment type="caution">
    <text evidence="1">The sequence shown here is derived from an EMBL/GenBank/DDBJ whole genome shotgun (WGS) entry which is preliminary data.</text>
</comment>
<organism evidence="1 2">
    <name type="scientific">Segatella oris F0302</name>
    <dbReference type="NCBI Taxonomy" id="649760"/>
    <lineage>
        <taxon>Bacteria</taxon>
        <taxon>Pseudomonadati</taxon>
        <taxon>Bacteroidota</taxon>
        <taxon>Bacteroidia</taxon>
        <taxon>Bacteroidales</taxon>
        <taxon>Prevotellaceae</taxon>
        <taxon>Segatella</taxon>
    </lineage>
</organism>
<dbReference type="Proteomes" id="UP000004079">
    <property type="component" value="Unassembled WGS sequence"/>
</dbReference>
<protein>
    <submittedName>
        <fullName evidence="1">Uncharacterized protein</fullName>
    </submittedName>
</protein>
<dbReference type="EMBL" id="ACUZ02000005">
    <property type="protein sequence ID" value="EFB33093.1"/>
    <property type="molecule type" value="Genomic_DNA"/>
</dbReference>
<dbReference type="HOGENOM" id="CLU_2220760_0_0_10"/>
<gene>
    <name evidence="1" type="ORF">HMPREF0971_00642</name>
</gene>
<name>D1QNN3_9BACT</name>
<evidence type="ECO:0000313" key="1">
    <source>
        <dbReference type="EMBL" id="EFB33093.1"/>
    </source>
</evidence>
<reference evidence="1 2" key="1">
    <citation type="submission" date="2009-11" db="EMBL/GenBank/DDBJ databases">
        <authorList>
            <person name="Weinstock G."/>
            <person name="Sodergren E."/>
            <person name="Clifton S."/>
            <person name="Fulton L."/>
            <person name="Fulton B."/>
            <person name="Courtney L."/>
            <person name="Fronick C."/>
            <person name="Harrison M."/>
            <person name="Strong C."/>
            <person name="Farmer C."/>
            <person name="Delahaunty K."/>
            <person name="Markovic C."/>
            <person name="Hall O."/>
            <person name="Minx P."/>
            <person name="Tomlinson C."/>
            <person name="Mitreva M."/>
            <person name="Nelson J."/>
            <person name="Hou S."/>
            <person name="Wollam A."/>
            <person name="Pepin K.H."/>
            <person name="Johnson M."/>
            <person name="Bhonagiri V."/>
            <person name="Nash W.E."/>
            <person name="Warren W."/>
            <person name="Chinwalla A."/>
            <person name="Mardis E.R."/>
            <person name="Wilson R.K."/>
        </authorList>
    </citation>
    <scope>NUCLEOTIDE SEQUENCE [LARGE SCALE GENOMIC DNA]</scope>
    <source>
        <strain evidence="1 2">F0302</strain>
    </source>
</reference>
<evidence type="ECO:0000313" key="2">
    <source>
        <dbReference type="Proteomes" id="UP000004079"/>
    </source>
</evidence>
<sequence>MNAFHEEVAVADDGFAAFMRGTVNDYVLTNDVIVADDELTLFAAEIEILWQCAQDCTLMHLVVAAHLRAVEDTREWKKHTVVADHYVVFNIHEREYLAVVADFSFR</sequence>
<accession>D1QNN3</accession>
<proteinExistence type="predicted"/>
<dbReference type="AlphaFoldDB" id="D1QNN3"/>